<reference evidence="1 2" key="1">
    <citation type="submission" date="2021-06" db="EMBL/GenBank/DDBJ databases">
        <title>A haploid diamondback moth (Plutella xylostella L.) genome assembly resolves 31 chromosomes and identifies a diamide resistance mutation.</title>
        <authorList>
            <person name="Ward C.M."/>
            <person name="Perry K.D."/>
            <person name="Baker G."/>
            <person name="Powis K."/>
            <person name="Heckel D.G."/>
            <person name="Baxter S.W."/>
        </authorList>
    </citation>
    <scope>NUCLEOTIDE SEQUENCE [LARGE SCALE GENOMIC DNA]</scope>
    <source>
        <strain evidence="1 2">LV</strain>
        <tissue evidence="1">Single pupa</tissue>
    </source>
</reference>
<accession>A0ABQ7QBG4</accession>
<feature type="non-terminal residue" evidence="1">
    <location>
        <position position="1"/>
    </location>
</feature>
<dbReference type="Proteomes" id="UP000823941">
    <property type="component" value="Chromosome 18"/>
</dbReference>
<proteinExistence type="predicted"/>
<evidence type="ECO:0000313" key="1">
    <source>
        <dbReference type="EMBL" id="KAG7302253.1"/>
    </source>
</evidence>
<protein>
    <submittedName>
        <fullName evidence="1">Uncharacterized protein</fullName>
    </submittedName>
</protein>
<keyword evidence="2" id="KW-1185">Reference proteome</keyword>
<sequence length="162" mass="18056">CSTGKRRCLCRWRYGNSKGLLLTLLLSKDVKTERGMHGMQEAQYYSRNWWKPVESSRTNSVDPSPPRHLRGSGASMYKLSCSRVAAPTEVDWSMHVSAQITGIQREIDKFCELAIGVGADRTPRDTARSATAAARNGTTGRVRCDCGSHFTCVIILYVIELK</sequence>
<comment type="caution">
    <text evidence="1">The sequence shown here is derived from an EMBL/GenBank/DDBJ whole genome shotgun (WGS) entry which is preliminary data.</text>
</comment>
<gene>
    <name evidence="1" type="ORF">JYU34_013744</name>
</gene>
<name>A0ABQ7QBG4_PLUXY</name>
<organism evidence="1 2">
    <name type="scientific">Plutella xylostella</name>
    <name type="common">Diamondback moth</name>
    <name type="synonym">Plutella maculipennis</name>
    <dbReference type="NCBI Taxonomy" id="51655"/>
    <lineage>
        <taxon>Eukaryota</taxon>
        <taxon>Metazoa</taxon>
        <taxon>Ecdysozoa</taxon>
        <taxon>Arthropoda</taxon>
        <taxon>Hexapoda</taxon>
        <taxon>Insecta</taxon>
        <taxon>Pterygota</taxon>
        <taxon>Neoptera</taxon>
        <taxon>Endopterygota</taxon>
        <taxon>Lepidoptera</taxon>
        <taxon>Glossata</taxon>
        <taxon>Ditrysia</taxon>
        <taxon>Yponomeutoidea</taxon>
        <taxon>Plutellidae</taxon>
        <taxon>Plutella</taxon>
    </lineage>
</organism>
<evidence type="ECO:0000313" key="2">
    <source>
        <dbReference type="Proteomes" id="UP000823941"/>
    </source>
</evidence>
<dbReference type="EMBL" id="JAHIBW010000018">
    <property type="protein sequence ID" value="KAG7302253.1"/>
    <property type="molecule type" value="Genomic_DNA"/>
</dbReference>